<dbReference type="Proteomes" id="UP000317901">
    <property type="component" value="Unassembled WGS sequence"/>
</dbReference>
<dbReference type="EMBL" id="VFIO01000012">
    <property type="protein sequence ID" value="TWR86177.1"/>
    <property type="molecule type" value="Genomic_DNA"/>
</dbReference>
<dbReference type="AlphaFoldDB" id="A0A5C5PU50"/>
<evidence type="ECO:0008006" key="5">
    <source>
        <dbReference type="Google" id="ProtNLM"/>
    </source>
</evidence>
<dbReference type="Proteomes" id="UP000318428">
    <property type="component" value="Unassembled WGS sequence"/>
</dbReference>
<proteinExistence type="predicted"/>
<protein>
    <recommendedName>
        <fullName evidence="5">PAAR domain-containing protein</fullName>
    </recommendedName>
</protein>
<dbReference type="OrthoDB" id="9807902at2"/>
<keyword evidence="4" id="KW-1185">Reference proteome</keyword>
<evidence type="ECO:0000313" key="2">
    <source>
        <dbReference type="EMBL" id="TWR86304.1"/>
    </source>
</evidence>
<dbReference type="EMBL" id="VFIP01000042">
    <property type="protein sequence ID" value="TWR86304.1"/>
    <property type="molecule type" value="Genomic_DNA"/>
</dbReference>
<dbReference type="CDD" id="cd14743">
    <property type="entry name" value="PAAR_CT_1"/>
    <property type="match status" value="1"/>
</dbReference>
<dbReference type="Pfam" id="PF05488">
    <property type="entry name" value="PAAR_motif"/>
    <property type="match status" value="1"/>
</dbReference>
<evidence type="ECO:0000313" key="3">
    <source>
        <dbReference type="Proteomes" id="UP000317901"/>
    </source>
</evidence>
<reference evidence="3 4" key="1">
    <citation type="submission" date="2019-06" db="EMBL/GenBank/DDBJ databases">
        <title>Pseudomonas bimorpha sp. nov. isolated from bovine raw milk and skim milk concentrate.</title>
        <authorList>
            <person name="Hofmann K."/>
            <person name="Huptas C."/>
            <person name="Doll E."/>
            <person name="Scherer S."/>
            <person name="Wenning M."/>
        </authorList>
    </citation>
    <scope>NUCLEOTIDE SEQUENCE [LARGE SCALE GENOMIC DNA]</scope>
    <source>
        <strain evidence="1 4">DSM 108989</strain>
        <strain evidence="2 3">DSM 108990</strain>
    </source>
</reference>
<evidence type="ECO:0000313" key="4">
    <source>
        <dbReference type="Proteomes" id="UP000318428"/>
    </source>
</evidence>
<dbReference type="InterPro" id="IPR008727">
    <property type="entry name" value="PAAR_motif"/>
</dbReference>
<accession>A0A5C5PU50</accession>
<comment type="caution">
    <text evidence="2">The sequence shown here is derived from an EMBL/GenBank/DDBJ whole genome shotgun (WGS) entry which is preliminary data.</text>
</comment>
<organism evidence="2 3">
    <name type="scientific">Pseudomonas saxonica</name>
    <dbReference type="NCBI Taxonomy" id="2600598"/>
    <lineage>
        <taxon>Bacteria</taxon>
        <taxon>Pseudomonadati</taxon>
        <taxon>Pseudomonadota</taxon>
        <taxon>Gammaproteobacteria</taxon>
        <taxon>Pseudomonadales</taxon>
        <taxon>Pseudomonadaceae</taxon>
        <taxon>Pseudomonas</taxon>
    </lineage>
</organism>
<sequence length="85" mass="8439">MPAIVLLGHDHVCPLCGPTTVTSGAEAFTVNNRAVACVGDSLGCGATITSGSVSLTIEGKGVARIADTTDHGGSLENGDASWLVD</sequence>
<gene>
    <name evidence="2" type="ORF">FJD37_18450</name>
    <name evidence="1" type="ORF">FJD38_21250</name>
</gene>
<evidence type="ECO:0000313" key="1">
    <source>
        <dbReference type="EMBL" id="TWR86177.1"/>
    </source>
</evidence>
<name>A0A5C5PU50_9PSED</name>
<dbReference type="Gene3D" id="2.60.200.60">
    <property type="match status" value="1"/>
</dbReference>
<dbReference type="RefSeq" id="WP_122785571.1">
    <property type="nucleotide sequence ID" value="NZ_CP142033.1"/>
</dbReference>